<evidence type="ECO:0000313" key="3">
    <source>
        <dbReference type="Proteomes" id="UP000290288"/>
    </source>
</evidence>
<dbReference type="EMBL" id="SDEE01001211">
    <property type="protein sequence ID" value="RXW12525.1"/>
    <property type="molecule type" value="Genomic_DNA"/>
</dbReference>
<dbReference type="OrthoDB" id="2947796at2759"/>
<gene>
    <name evidence="2" type="ORF">EST38_g13329</name>
</gene>
<sequence length="435" mass="49793">MSHESESSTPVKAEPVGDHSSSSDRDLLLNGIDGVRPSHVPITKLPQTNESKTSLLFTKSQRRYLESLKLEYKETTTQSLRAELTLAAAEHLLQLMEKKGVAKKKGEKASFRLNVRRWFQQNCRAERDLPRWAYSWTGRRVYYYKHPEPVLQEWKSLRRAAGEDVPDSGIDDDDEGESSDEEGEEKESSKLAKVSPTPKRPQVKYFQTALSNVYGRLPPTVKKSYERQAVEWKLKGPDDATKRKLAEKYLPRLTRHFAETIHKQMGVRLAMLVTYVVPNGNTAVSFVDYTEDFGGRSFSKDFAVELEKSAILTHWGAYAKGEFTNDQESDAPEEAQIRKRGKPLIKLELNKYGEPKIPDPSVIPAGEQPNQYLPRLIRNIVIYNYARSCNREPKDVGPPWGKMVENVRNYIGPEYLPDELVPYWKEPTNITMEMN</sequence>
<dbReference type="Proteomes" id="UP000290288">
    <property type="component" value="Unassembled WGS sequence"/>
</dbReference>
<name>A0A4Q2D2Y2_9AGAR</name>
<dbReference type="AlphaFoldDB" id="A0A4Q2D2Y2"/>
<evidence type="ECO:0000313" key="2">
    <source>
        <dbReference type="EMBL" id="RXW12525.1"/>
    </source>
</evidence>
<feature type="compositionally biased region" description="Basic and acidic residues" evidence="1">
    <location>
        <begin position="15"/>
        <end position="27"/>
    </location>
</feature>
<proteinExistence type="predicted"/>
<feature type="region of interest" description="Disordered" evidence="1">
    <location>
        <begin position="162"/>
        <end position="199"/>
    </location>
</feature>
<protein>
    <submittedName>
        <fullName evidence="2">Uncharacterized protein</fullName>
    </submittedName>
</protein>
<organism evidence="2 3">
    <name type="scientific">Candolleomyces aberdarensis</name>
    <dbReference type="NCBI Taxonomy" id="2316362"/>
    <lineage>
        <taxon>Eukaryota</taxon>
        <taxon>Fungi</taxon>
        <taxon>Dikarya</taxon>
        <taxon>Basidiomycota</taxon>
        <taxon>Agaricomycotina</taxon>
        <taxon>Agaricomycetes</taxon>
        <taxon>Agaricomycetidae</taxon>
        <taxon>Agaricales</taxon>
        <taxon>Agaricineae</taxon>
        <taxon>Psathyrellaceae</taxon>
        <taxon>Candolleomyces</taxon>
    </lineage>
</organism>
<accession>A0A4Q2D2Y2</accession>
<evidence type="ECO:0000256" key="1">
    <source>
        <dbReference type="SAM" id="MobiDB-lite"/>
    </source>
</evidence>
<feature type="region of interest" description="Disordered" evidence="1">
    <location>
        <begin position="1"/>
        <end position="30"/>
    </location>
</feature>
<keyword evidence="3" id="KW-1185">Reference proteome</keyword>
<comment type="caution">
    <text evidence="2">The sequence shown here is derived from an EMBL/GenBank/DDBJ whole genome shotgun (WGS) entry which is preliminary data.</text>
</comment>
<reference evidence="2 3" key="1">
    <citation type="submission" date="2019-01" db="EMBL/GenBank/DDBJ databases">
        <title>Draft genome sequence of Psathyrella aberdarensis IHI B618.</title>
        <authorList>
            <person name="Buettner E."/>
            <person name="Kellner H."/>
        </authorList>
    </citation>
    <scope>NUCLEOTIDE SEQUENCE [LARGE SCALE GENOMIC DNA]</scope>
    <source>
        <strain evidence="2 3">IHI B618</strain>
    </source>
</reference>
<feature type="compositionally biased region" description="Acidic residues" evidence="1">
    <location>
        <begin position="164"/>
        <end position="185"/>
    </location>
</feature>